<dbReference type="FunFam" id="3.40.50.300:FF:000285">
    <property type="entry name" value="Sporulation initiation inhibitor Soj"/>
    <property type="match status" value="1"/>
</dbReference>
<feature type="domain" description="AAA" evidence="2">
    <location>
        <begin position="26"/>
        <end position="198"/>
    </location>
</feature>
<dbReference type="InterPro" id="IPR027417">
    <property type="entry name" value="P-loop_NTPase"/>
</dbReference>
<dbReference type="InterPro" id="IPR050678">
    <property type="entry name" value="DNA_Partitioning_ATPase"/>
</dbReference>
<dbReference type="SUPFAM" id="SSF52540">
    <property type="entry name" value="P-loop containing nucleoside triphosphate hydrolases"/>
    <property type="match status" value="1"/>
</dbReference>
<dbReference type="Proteomes" id="UP000782312">
    <property type="component" value="Unassembled WGS sequence"/>
</dbReference>
<organism evidence="3 4">
    <name type="scientific">Tectimicrobiota bacterium</name>
    <dbReference type="NCBI Taxonomy" id="2528274"/>
    <lineage>
        <taxon>Bacteria</taxon>
        <taxon>Pseudomonadati</taxon>
        <taxon>Nitrospinota/Tectimicrobiota group</taxon>
        <taxon>Candidatus Tectimicrobiota</taxon>
    </lineage>
</organism>
<comment type="caution">
    <text evidence="3">The sequence shown here is derived from an EMBL/GenBank/DDBJ whole genome shotgun (WGS) entry which is preliminary data.</text>
</comment>
<name>A0A932HXY7_UNCTE</name>
<evidence type="ECO:0000313" key="3">
    <source>
        <dbReference type="EMBL" id="MBI3127755.1"/>
    </source>
</evidence>
<dbReference type="Pfam" id="PF13614">
    <property type="entry name" value="AAA_31"/>
    <property type="match status" value="1"/>
</dbReference>
<accession>A0A932HXY7</accession>
<dbReference type="CDD" id="cd02042">
    <property type="entry name" value="ParAB_family"/>
    <property type="match status" value="1"/>
</dbReference>
<proteinExistence type="predicted"/>
<feature type="region of interest" description="Disordered" evidence="1">
    <location>
        <begin position="1"/>
        <end position="22"/>
    </location>
</feature>
<evidence type="ECO:0000259" key="2">
    <source>
        <dbReference type="Pfam" id="PF13614"/>
    </source>
</evidence>
<sequence>MNDPVSAPAPPIHSAPAPAEPSDGCRVVAIVNQKGGVGKTTTAVNLAACLAVAEEPTLLVDLDPQSNATSAFGFHSPGPALYRALVLREPLREGSIQHIDIKGLKLLPSSMDLAGAEVELADLSDRANRLREAIAPLRSRFRFILIDCPPSLGFLTLNGLRAADEILIPLQAEYFALEGLARLMKTVERIRAGVHPGLKTGGIVLTMYDARTNLSRQVAEELRSHLPDLVYRVAIPRSVRLAEAPSHGKPIISYDISSPGAQAYLALAGEFLARCGRKPRG</sequence>
<dbReference type="AlphaFoldDB" id="A0A932HXY7"/>
<reference evidence="3" key="1">
    <citation type="submission" date="2020-07" db="EMBL/GenBank/DDBJ databases">
        <title>Huge and variable diversity of episymbiotic CPR bacteria and DPANN archaea in groundwater ecosystems.</title>
        <authorList>
            <person name="He C.Y."/>
            <person name="Keren R."/>
            <person name="Whittaker M."/>
            <person name="Farag I.F."/>
            <person name="Doudna J."/>
            <person name="Cate J.H.D."/>
            <person name="Banfield J.F."/>
        </authorList>
    </citation>
    <scope>NUCLEOTIDE SEQUENCE</scope>
    <source>
        <strain evidence="3">NC_groundwater_763_Ag_S-0.2um_68_21</strain>
    </source>
</reference>
<dbReference type="PANTHER" id="PTHR13696">
    <property type="entry name" value="P-LOOP CONTAINING NUCLEOSIDE TRIPHOSPHATE HYDROLASE"/>
    <property type="match status" value="1"/>
</dbReference>
<dbReference type="Gene3D" id="3.40.50.300">
    <property type="entry name" value="P-loop containing nucleotide triphosphate hydrolases"/>
    <property type="match status" value="1"/>
</dbReference>
<protein>
    <submittedName>
        <fullName evidence="3">ParA family protein</fullName>
    </submittedName>
</protein>
<evidence type="ECO:0000256" key="1">
    <source>
        <dbReference type="SAM" id="MobiDB-lite"/>
    </source>
</evidence>
<evidence type="ECO:0000313" key="4">
    <source>
        <dbReference type="Proteomes" id="UP000782312"/>
    </source>
</evidence>
<dbReference type="EMBL" id="JACPUR010000019">
    <property type="protein sequence ID" value="MBI3127755.1"/>
    <property type="molecule type" value="Genomic_DNA"/>
</dbReference>
<dbReference type="PANTHER" id="PTHR13696:SF52">
    <property type="entry name" value="PARA FAMILY PROTEIN CT_582"/>
    <property type="match status" value="1"/>
</dbReference>
<gene>
    <name evidence="3" type="ORF">HYZ11_09145</name>
</gene>
<dbReference type="InterPro" id="IPR025669">
    <property type="entry name" value="AAA_dom"/>
</dbReference>